<dbReference type="InterPro" id="IPR001131">
    <property type="entry name" value="Peptidase_M24B_aminopep-P_CS"/>
</dbReference>
<dbReference type="Pfam" id="PF00557">
    <property type="entry name" value="Peptidase_M24"/>
    <property type="match status" value="1"/>
</dbReference>
<dbReference type="PANTHER" id="PTHR43226">
    <property type="entry name" value="XAA-PRO AMINOPEPTIDASE 3"/>
    <property type="match status" value="1"/>
</dbReference>
<comment type="similarity">
    <text evidence="3 13">Belongs to the peptidase M24B family.</text>
</comment>
<dbReference type="EC" id="3.4.11.9" evidence="4"/>
<dbReference type="InterPro" id="IPR029149">
    <property type="entry name" value="Creatin/AminoP/Spt16_N"/>
</dbReference>
<evidence type="ECO:0000256" key="2">
    <source>
        <dbReference type="ARBA" id="ARBA00001936"/>
    </source>
</evidence>
<evidence type="ECO:0000256" key="6">
    <source>
        <dbReference type="ARBA" id="ARBA00022723"/>
    </source>
</evidence>
<evidence type="ECO:0000313" key="15">
    <source>
        <dbReference type="EMBL" id="AWB68388.1"/>
    </source>
</evidence>
<dbReference type="InterPro" id="IPR036005">
    <property type="entry name" value="Creatinase/aminopeptidase-like"/>
</dbReference>
<keyword evidence="8" id="KW-0482">Metalloprotease</keyword>
<dbReference type="PANTHER" id="PTHR43226:SF4">
    <property type="entry name" value="XAA-PRO AMINOPEPTIDASE 3"/>
    <property type="match status" value="1"/>
</dbReference>
<evidence type="ECO:0000259" key="14">
    <source>
        <dbReference type="SMART" id="SM01011"/>
    </source>
</evidence>
<dbReference type="RefSeq" id="WP_108604448.1">
    <property type="nucleotide sequence ID" value="NZ_CP026604.1"/>
</dbReference>
<evidence type="ECO:0000256" key="5">
    <source>
        <dbReference type="ARBA" id="ARBA00022670"/>
    </source>
</evidence>
<keyword evidence="9" id="KW-0464">Manganese</keyword>
<keyword evidence="16" id="KW-1185">Reference proteome</keyword>
<dbReference type="Gene3D" id="3.90.230.10">
    <property type="entry name" value="Creatinase/methionine aminopeptidase superfamily"/>
    <property type="match status" value="1"/>
</dbReference>
<evidence type="ECO:0000256" key="10">
    <source>
        <dbReference type="ARBA" id="ARBA00069363"/>
    </source>
</evidence>
<comment type="cofactor">
    <cofactor evidence="2">
        <name>Mn(2+)</name>
        <dbReference type="ChEBI" id="CHEBI:29035"/>
    </cofactor>
</comment>
<dbReference type="InterPro" id="IPR007865">
    <property type="entry name" value="Aminopep_P_N"/>
</dbReference>
<dbReference type="Gene3D" id="3.40.350.10">
    <property type="entry name" value="Creatinase/prolidase N-terminal domain"/>
    <property type="match status" value="1"/>
</dbReference>
<gene>
    <name evidence="15" type="ORF">C2869_19130</name>
</gene>
<comment type="catalytic activity">
    <reaction evidence="1">
        <text>Release of any N-terminal amino acid, including proline, that is linked to proline, even from a dipeptide or tripeptide.</text>
        <dbReference type="EC" id="3.4.11.9"/>
    </reaction>
</comment>
<dbReference type="SMART" id="SM01011">
    <property type="entry name" value="AMP_N"/>
    <property type="match status" value="1"/>
</dbReference>
<evidence type="ECO:0000256" key="3">
    <source>
        <dbReference type="ARBA" id="ARBA00008766"/>
    </source>
</evidence>
<reference evidence="15 16" key="1">
    <citation type="submission" date="2018-01" db="EMBL/GenBank/DDBJ databases">
        <title>Genome sequence of a Cantenovulum-like bacteria.</title>
        <authorList>
            <person name="Tan W.R."/>
            <person name="Lau N.-S."/>
            <person name="Go F."/>
            <person name="Amirul A.-A.A."/>
        </authorList>
    </citation>
    <scope>NUCLEOTIDE SEQUENCE [LARGE SCALE GENOMIC DNA]</scope>
    <source>
        <strain evidence="15 16">CCB-QB4</strain>
    </source>
</reference>
<dbReference type="GO" id="GO:0006508">
    <property type="term" value="P:proteolysis"/>
    <property type="evidence" value="ECO:0007669"/>
    <property type="project" value="UniProtKB-KW"/>
</dbReference>
<keyword evidence="6 13" id="KW-0479">Metal-binding</keyword>
<dbReference type="SUPFAM" id="SSF53092">
    <property type="entry name" value="Creatinase/prolidase N-terminal domain"/>
    <property type="match status" value="1"/>
</dbReference>
<dbReference type="CDD" id="cd01087">
    <property type="entry name" value="Prolidase"/>
    <property type="match status" value="1"/>
</dbReference>
<keyword evidence="7" id="KW-0378">Hydrolase</keyword>
<dbReference type="GO" id="GO:0070006">
    <property type="term" value="F:metalloaminopeptidase activity"/>
    <property type="evidence" value="ECO:0007669"/>
    <property type="project" value="InterPro"/>
</dbReference>
<protein>
    <recommendedName>
        <fullName evidence="10">Xaa-Pro aminopeptidase</fullName>
        <ecNumber evidence="4">3.4.11.9</ecNumber>
    </recommendedName>
    <alternativeName>
        <fullName evidence="11">Aminopeptidase P II</fullName>
    </alternativeName>
    <alternativeName>
        <fullName evidence="12">X-Pro aminopeptidase</fullName>
    </alternativeName>
</protein>
<evidence type="ECO:0000256" key="12">
    <source>
        <dbReference type="ARBA" id="ARBA00081411"/>
    </source>
</evidence>
<dbReference type="PROSITE" id="PS00491">
    <property type="entry name" value="PROLINE_PEPTIDASE"/>
    <property type="match status" value="1"/>
</dbReference>
<proteinExistence type="inferred from homology"/>
<feature type="domain" description="Aminopeptidase P N-terminal" evidence="14">
    <location>
        <begin position="2"/>
        <end position="136"/>
    </location>
</feature>
<evidence type="ECO:0000313" key="16">
    <source>
        <dbReference type="Proteomes" id="UP000244441"/>
    </source>
</evidence>
<keyword evidence="5" id="KW-0645">Protease</keyword>
<keyword evidence="15" id="KW-0031">Aminopeptidase</keyword>
<evidence type="ECO:0000256" key="9">
    <source>
        <dbReference type="ARBA" id="ARBA00023211"/>
    </source>
</evidence>
<dbReference type="AlphaFoldDB" id="A0A2S0VW00"/>
<dbReference type="NCBIfam" id="NF008131">
    <property type="entry name" value="PRK10879.1"/>
    <property type="match status" value="1"/>
</dbReference>
<dbReference type="InterPro" id="IPR052433">
    <property type="entry name" value="X-Pro_dipept-like"/>
</dbReference>
<dbReference type="Pfam" id="PF05195">
    <property type="entry name" value="AMP_N"/>
    <property type="match status" value="1"/>
</dbReference>
<name>A0A2S0VW00_9ALTE</name>
<accession>A0A2S0VW00</accession>
<dbReference type="EMBL" id="CP026604">
    <property type="protein sequence ID" value="AWB68388.1"/>
    <property type="molecule type" value="Genomic_DNA"/>
</dbReference>
<dbReference type="KEGG" id="cate:C2869_19130"/>
<dbReference type="GO" id="GO:0005829">
    <property type="term" value="C:cytosol"/>
    <property type="evidence" value="ECO:0007669"/>
    <property type="project" value="TreeGrafter"/>
</dbReference>
<sequence length="435" mass="49121">MLANSVFQSRRQQVLTQMVTNSVAIIPSNVEVRRSRDTEFLFRQDSDFWYLTGFNEPDSWLVLTKDSQGMSQHILFCRAKDKMAEIWQGRRLGAEAAKQKFALDNAFAVSELDNQLLELLDKKTCVYWPFGEHEFADVKVQSVLNRLRSQGKVRKAPNELKDLRSILHEMRLIKSEQEIAIMRQAAQISAQAHIRAMQFVEPGKFEFQVEAELHHEFAMQGARSPAYGSIVAGGDNANILHYTENQDELQNGDLLLIDAGGELQGYAADITRTFPVNGQFTEPQALLYQLVLDAQTESMRLIKPGNTIKQATDKAIEVIAQGLIDLGILSGTLSQVIEQKTYRQFFMHGLSHWLGLDVHDVGEYKLDDQDRPLLPGMVLTVEPGIYIAKGAEVDPKWQGIGIRIEDNVVITEQGYENLTCDAPKTIDEIQRIMAQ</sequence>
<dbReference type="FunFam" id="3.90.230.10:FF:000002">
    <property type="entry name" value="Xaa-Pro aminopeptidase 3"/>
    <property type="match status" value="1"/>
</dbReference>
<evidence type="ECO:0000256" key="8">
    <source>
        <dbReference type="ARBA" id="ARBA00023049"/>
    </source>
</evidence>
<evidence type="ECO:0000256" key="1">
    <source>
        <dbReference type="ARBA" id="ARBA00001424"/>
    </source>
</evidence>
<evidence type="ECO:0000256" key="11">
    <source>
        <dbReference type="ARBA" id="ARBA00075356"/>
    </source>
</evidence>
<organism evidence="15 16">
    <name type="scientific">Saccharobesus litoralis</name>
    <dbReference type="NCBI Taxonomy" id="2172099"/>
    <lineage>
        <taxon>Bacteria</taxon>
        <taxon>Pseudomonadati</taxon>
        <taxon>Pseudomonadota</taxon>
        <taxon>Gammaproteobacteria</taxon>
        <taxon>Alteromonadales</taxon>
        <taxon>Alteromonadaceae</taxon>
        <taxon>Saccharobesus</taxon>
    </lineage>
</organism>
<dbReference type="GO" id="GO:0030145">
    <property type="term" value="F:manganese ion binding"/>
    <property type="evidence" value="ECO:0007669"/>
    <property type="project" value="InterPro"/>
</dbReference>
<dbReference type="OrthoDB" id="9806388at2"/>
<evidence type="ECO:0000256" key="4">
    <source>
        <dbReference type="ARBA" id="ARBA00012574"/>
    </source>
</evidence>
<evidence type="ECO:0000256" key="13">
    <source>
        <dbReference type="RuleBase" id="RU000590"/>
    </source>
</evidence>
<evidence type="ECO:0000256" key="7">
    <source>
        <dbReference type="ARBA" id="ARBA00022801"/>
    </source>
</evidence>
<dbReference type="SUPFAM" id="SSF55920">
    <property type="entry name" value="Creatinase/aminopeptidase"/>
    <property type="match status" value="1"/>
</dbReference>
<dbReference type="InterPro" id="IPR000994">
    <property type="entry name" value="Pept_M24"/>
</dbReference>
<dbReference type="Proteomes" id="UP000244441">
    <property type="component" value="Chromosome"/>
</dbReference>